<proteinExistence type="predicted"/>
<organism evidence="1 2">
    <name type="scientific">Dothistroma septosporum (strain NZE10 / CBS 128990)</name>
    <name type="common">Red band needle blight fungus</name>
    <name type="synonym">Mycosphaerella pini</name>
    <dbReference type="NCBI Taxonomy" id="675120"/>
    <lineage>
        <taxon>Eukaryota</taxon>
        <taxon>Fungi</taxon>
        <taxon>Dikarya</taxon>
        <taxon>Ascomycota</taxon>
        <taxon>Pezizomycotina</taxon>
        <taxon>Dothideomycetes</taxon>
        <taxon>Dothideomycetidae</taxon>
        <taxon>Mycosphaerellales</taxon>
        <taxon>Mycosphaerellaceae</taxon>
        <taxon>Dothistroma</taxon>
    </lineage>
</organism>
<evidence type="ECO:0000313" key="2">
    <source>
        <dbReference type="Proteomes" id="UP000016933"/>
    </source>
</evidence>
<protein>
    <submittedName>
        <fullName evidence="1">Uncharacterized protein</fullName>
    </submittedName>
</protein>
<dbReference type="AlphaFoldDB" id="N1PQQ8"/>
<sequence length="69" mass="7983">MEVRMTRKPSRLDRISLMWIGVKLRDSPLHDIAIQQLHNSEHMPTVPGLCSTPVKDIMAVMEWRSEGRT</sequence>
<dbReference type="HOGENOM" id="CLU_2775907_0_0_1"/>
<evidence type="ECO:0000313" key="1">
    <source>
        <dbReference type="EMBL" id="EME44690.1"/>
    </source>
</evidence>
<keyword evidence="2" id="KW-1185">Reference proteome</keyword>
<accession>N1PQQ8</accession>
<name>N1PQQ8_DOTSN</name>
<reference evidence="1 2" key="2">
    <citation type="journal article" date="2012" name="PLoS Pathog.">
        <title>Diverse lifestyles and strategies of plant pathogenesis encoded in the genomes of eighteen Dothideomycetes fungi.</title>
        <authorList>
            <person name="Ohm R.A."/>
            <person name="Feau N."/>
            <person name="Henrissat B."/>
            <person name="Schoch C.L."/>
            <person name="Horwitz B.A."/>
            <person name="Barry K.W."/>
            <person name="Condon B.J."/>
            <person name="Copeland A.C."/>
            <person name="Dhillon B."/>
            <person name="Glaser F."/>
            <person name="Hesse C.N."/>
            <person name="Kosti I."/>
            <person name="LaButti K."/>
            <person name="Lindquist E.A."/>
            <person name="Lucas S."/>
            <person name="Salamov A.A."/>
            <person name="Bradshaw R.E."/>
            <person name="Ciuffetti L."/>
            <person name="Hamelin R.C."/>
            <person name="Kema G.H.J."/>
            <person name="Lawrence C."/>
            <person name="Scott J.A."/>
            <person name="Spatafora J.W."/>
            <person name="Turgeon B.G."/>
            <person name="de Wit P.J.G.M."/>
            <person name="Zhong S."/>
            <person name="Goodwin S.B."/>
            <person name="Grigoriev I.V."/>
        </authorList>
    </citation>
    <scope>NUCLEOTIDE SEQUENCE [LARGE SCALE GENOMIC DNA]</scope>
    <source>
        <strain evidence="2">NZE10 / CBS 128990</strain>
    </source>
</reference>
<reference evidence="2" key="1">
    <citation type="journal article" date="2012" name="PLoS Genet.">
        <title>The genomes of the fungal plant pathogens Cladosporium fulvum and Dothistroma septosporum reveal adaptation to different hosts and lifestyles but also signatures of common ancestry.</title>
        <authorList>
            <person name="de Wit P.J.G.M."/>
            <person name="van der Burgt A."/>
            <person name="Oekmen B."/>
            <person name="Stergiopoulos I."/>
            <person name="Abd-Elsalam K.A."/>
            <person name="Aerts A.L."/>
            <person name="Bahkali A.H."/>
            <person name="Beenen H.G."/>
            <person name="Chettri P."/>
            <person name="Cox M.P."/>
            <person name="Datema E."/>
            <person name="de Vries R.P."/>
            <person name="Dhillon B."/>
            <person name="Ganley A.R."/>
            <person name="Griffiths S.A."/>
            <person name="Guo Y."/>
            <person name="Hamelin R.C."/>
            <person name="Henrissat B."/>
            <person name="Kabir M.S."/>
            <person name="Jashni M.K."/>
            <person name="Kema G."/>
            <person name="Klaubauf S."/>
            <person name="Lapidus A."/>
            <person name="Levasseur A."/>
            <person name="Lindquist E."/>
            <person name="Mehrabi R."/>
            <person name="Ohm R.A."/>
            <person name="Owen T.J."/>
            <person name="Salamov A."/>
            <person name="Schwelm A."/>
            <person name="Schijlen E."/>
            <person name="Sun H."/>
            <person name="van den Burg H.A."/>
            <person name="van Ham R.C.H.J."/>
            <person name="Zhang S."/>
            <person name="Goodwin S.B."/>
            <person name="Grigoriev I.V."/>
            <person name="Collemare J."/>
            <person name="Bradshaw R.E."/>
        </authorList>
    </citation>
    <scope>NUCLEOTIDE SEQUENCE [LARGE SCALE GENOMIC DNA]</scope>
    <source>
        <strain evidence="2">NZE10 / CBS 128990</strain>
    </source>
</reference>
<dbReference type="EMBL" id="KB446539">
    <property type="protein sequence ID" value="EME44690.1"/>
    <property type="molecule type" value="Genomic_DNA"/>
</dbReference>
<dbReference type="Proteomes" id="UP000016933">
    <property type="component" value="Unassembled WGS sequence"/>
</dbReference>
<gene>
    <name evidence="1" type="ORF">DOTSEDRAFT_44833</name>
</gene>